<dbReference type="Gene3D" id="3.40.720.10">
    <property type="entry name" value="Alkaline Phosphatase, subunit A"/>
    <property type="match status" value="1"/>
</dbReference>
<name>A0A644U0U2_9ZZZZ</name>
<protein>
    <recommendedName>
        <fullName evidence="10">Alkaline phosphatase</fullName>
    </recommendedName>
</protein>
<evidence type="ECO:0000256" key="4">
    <source>
        <dbReference type="ARBA" id="ARBA00022553"/>
    </source>
</evidence>
<evidence type="ECO:0000256" key="8">
    <source>
        <dbReference type="ARBA" id="ARBA00022842"/>
    </source>
</evidence>
<dbReference type="GO" id="GO:0046872">
    <property type="term" value="F:metal ion binding"/>
    <property type="evidence" value="ECO:0007669"/>
    <property type="project" value="UniProtKB-KW"/>
</dbReference>
<dbReference type="InterPro" id="IPR001952">
    <property type="entry name" value="Alkaline_phosphatase"/>
</dbReference>
<dbReference type="SMART" id="SM00098">
    <property type="entry name" value="alkPPc"/>
    <property type="match status" value="1"/>
</dbReference>
<evidence type="ECO:0000256" key="1">
    <source>
        <dbReference type="ARBA" id="ARBA00001946"/>
    </source>
</evidence>
<dbReference type="PRINTS" id="PR00113">
    <property type="entry name" value="ALKPHPHTASE"/>
</dbReference>
<evidence type="ECO:0000256" key="2">
    <source>
        <dbReference type="ARBA" id="ARBA00001947"/>
    </source>
</evidence>
<dbReference type="EMBL" id="VSSQ01000065">
    <property type="protein sequence ID" value="MPL72317.1"/>
    <property type="molecule type" value="Genomic_DNA"/>
</dbReference>
<evidence type="ECO:0000256" key="3">
    <source>
        <dbReference type="ARBA" id="ARBA00005984"/>
    </source>
</evidence>
<dbReference type="Pfam" id="PF00245">
    <property type="entry name" value="Alk_phosphatase"/>
    <property type="match status" value="2"/>
</dbReference>
<proteinExistence type="inferred from homology"/>
<organism evidence="9">
    <name type="scientific">bioreactor metagenome</name>
    <dbReference type="NCBI Taxonomy" id="1076179"/>
    <lineage>
        <taxon>unclassified sequences</taxon>
        <taxon>metagenomes</taxon>
        <taxon>ecological metagenomes</taxon>
    </lineage>
</organism>
<evidence type="ECO:0008006" key="10">
    <source>
        <dbReference type="Google" id="ProtNLM"/>
    </source>
</evidence>
<accession>A0A644U0U2</accession>
<reference evidence="9" key="1">
    <citation type="submission" date="2019-08" db="EMBL/GenBank/DDBJ databases">
        <authorList>
            <person name="Kucharzyk K."/>
            <person name="Murdoch R.W."/>
            <person name="Higgins S."/>
            <person name="Loffler F."/>
        </authorList>
    </citation>
    <scope>NUCLEOTIDE SEQUENCE</scope>
</reference>
<keyword evidence="5" id="KW-0479">Metal-binding</keyword>
<dbReference type="InterPro" id="IPR017850">
    <property type="entry name" value="Alkaline_phosphatase_core_sf"/>
</dbReference>
<dbReference type="PANTHER" id="PTHR11596:SF5">
    <property type="entry name" value="ALKALINE PHOSPHATASE"/>
    <property type="match status" value="1"/>
</dbReference>
<evidence type="ECO:0000256" key="7">
    <source>
        <dbReference type="ARBA" id="ARBA00022833"/>
    </source>
</evidence>
<dbReference type="PANTHER" id="PTHR11596">
    <property type="entry name" value="ALKALINE PHOSPHATASE"/>
    <property type="match status" value="1"/>
</dbReference>
<dbReference type="SUPFAM" id="SSF53649">
    <property type="entry name" value="Alkaline phosphatase-like"/>
    <property type="match status" value="1"/>
</dbReference>
<comment type="caution">
    <text evidence="9">The sequence shown here is derived from an EMBL/GenBank/DDBJ whole genome shotgun (WGS) entry which is preliminary data.</text>
</comment>
<evidence type="ECO:0000256" key="5">
    <source>
        <dbReference type="ARBA" id="ARBA00022723"/>
    </source>
</evidence>
<dbReference type="PROSITE" id="PS00123">
    <property type="entry name" value="ALKALINE_PHOSPHATASE"/>
    <property type="match status" value="1"/>
</dbReference>
<keyword evidence="8" id="KW-0460">Magnesium</keyword>
<dbReference type="InterPro" id="IPR018299">
    <property type="entry name" value="Alkaline_phosphatase_AS"/>
</dbReference>
<dbReference type="CDD" id="cd16012">
    <property type="entry name" value="ALP"/>
    <property type="match status" value="1"/>
</dbReference>
<comment type="cofactor">
    <cofactor evidence="2">
        <name>Zn(2+)</name>
        <dbReference type="ChEBI" id="CHEBI:29105"/>
    </cofactor>
</comment>
<dbReference type="GO" id="GO:0004035">
    <property type="term" value="F:alkaline phosphatase activity"/>
    <property type="evidence" value="ECO:0007669"/>
    <property type="project" value="TreeGrafter"/>
</dbReference>
<comment type="similarity">
    <text evidence="3">Belongs to the alkaline phosphatase family.</text>
</comment>
<evidence type="ECO:0000256" key="6">
    <source>
        <dbReference type="ARBA" id="ARBA00022801"/>
    </source>
</evidence>
<comment type="cofactor">
    <cofactor evidence="1">
        <name>Mg(2+)</name>
        <dbReference type="ChEBI" id="CHEBI:18420"/>
    </cofactor>
</comment>
<keyword evidence="6" id="KW-0378">Hydrolase</keyword>
<gene>
    <name evidence="9" type="ORF">SDC9_18100</name>
</gene>
<keyword evidence="4" id="KW-0597">Phosphoprotein</keyword>
<evidence type="ECO:0000313" key="9">
    <source>
        <dbReference type="EMBL" id="MPL72317.1"/>
    </source>
</evidence>
<dbReference type="AlphaFoldDB" id="A0A644U0U2"/>
<sequence length="387" mass="41625">MPLQSGNYNFAADYNDNSNLNMKKIFVFAAILLQITASVPELKAQKTAKESGREHLPKNIILLIGDGMGLAQMYAAYTASCGTLHMAEFNQIALVKTFSASDYITDSGAGGTAIACGIKTNNGMIGMGPDSIPVKSILKLAEDKGLSTGIVVTCDVTHATPAAFVASVKSRKQTEDIALQYLKTDIDVFIGGGRDAFANRRDSLNLLDSLAKHNYTVASTIPAMLNVNQGKLAALLYPAHPPKFSEGRGDMLSLSTEKALELLSKNQKGFFMMVEGSQIDWGGHDNNLEYIVNETLDFDKAVGIALEFARKNGETLVIVTADHETGGLSNMEGNFETGQTGGRFTTDDHSGIPVPLYAYGPGSGNFKGMIDNTDIFRLMRKLLNLSM</sequence>
<keyword evidence="7" id="KW-0862">Zinc</keyword>